<dbReference type="InterPro" id="IPR050681">
    <property type="entry name" value="CDF/SLC30A"/>
</dbReference>
<feature type="domain" description="Cation efflux protein transmembrane" evidence="6">
    <location>
        <begin position="22"/>
        <end position="201"/>
    </location>
</feature>
<accession>A0A8E3MGY1</accession>
<dbReference type="EMBL" id="CP022011">
    <property type="protein sequence ID" value="QDJ15116.1"/>
    <property type="molecule type" value="Genomic_DNA"/>
</dbReference>
<dbReference type="InterPro" id="IPR027469">
    <property type="entry name" value="Cation_efflux_TMD_sf"/>
</dbReference>
<gene>
    <name evidence="7" type="ORF">CEP48_06570</name>
</gene>
<dbReference type="AlphaFoldDB" id="A0A8E3MGY1"/>
<dbReference type="InterPro" id="IPR058533">
    <property type="entry name" value="Cation_efflux_TM"/>
</dbReference>
<keyword evidence="4" id="KW-1133">Transmembrane helix</keyword>
<keyword evidence="8" id="KW-1185">Reference proteome</keyword>
<protein>
    <submittedName>
        <fullName evidence="7">Cobalt transporter</fullName>
    </submittedName>
</protein>
<name>A0A8E3MGY1_9PAST</name>
<keyword evidence="3" id="KW-0864">Zinc transport</keyword>
<evidence type="ECO:0000259" key="6">
    <source>
        <dbReference type="Pfam" id="PF01545"/>
    </source>
</evidence>
<organism evidence="7 8">
    <name type="scientific">Mergibacter septicus</name>
    <dbReference type="NCBI Taxonomy" id="221402"/>
    <lineage>
        <taxon>Bacteria</taxon>
        <taxon>Pseudomonadati</taxon>
        <taxon>Pseudomonadota</taxon>
        <taxon>Gammaproteobacteria</taxon>
        <taxon>Pasteurellales</taxon>
        <taxon>Pasteurellaceae</taxon>
        <taxon>Mergibacter</taxon>
    </lineage>
</organism>
<evidence type="ECO:0000256" key="4">
    <source>
        <dbReference type="ARBA" id="ARBA00022989"/>
    </source>
</evidence>
<dbReference type="Proteomes" id="UP000955338">
    <property type="component" value="Chromosome"/>
</dbReference>
<evidence type="ECO:0000256" key="3">
    <source>
        <dbReference type="ARBA" id="ARBA00022906"/>
    </source>
</evidence>
<dbReference type="Pfam" id="PF01545">
    <property type="entry name" value="Cation_efflux"/>
    <property type="match status" value="1"/>
</dbReference>
<evidence type="ECO:0000256" key="5">
    <source>
        <dbReference type="ARBA" id="ARBA00023136"/>
    </source>
</evidence>
<dbReference type="SUPFAM" id="SSF161111">
    <property type="entry name" value="Cation efflux protein transmembrane domain-like"/>
    <property type="match status" value="1"/>
</dbReference>
<keyword evidence="3" id="KW-0406">Ion transport</keyword>
<keyword evidence="2" id="KW-0812">Transmembrane</keyword>
<keyword evidence="3" id="KW-0862">Zinc</keyword>
<dbReference type="Gene3D" id="1.20.1510.10">
    <property type="entry name" value="Cation efflux protein transmembrane domain"/>
    <property type="match status" value="1"/>
</dbReference>
<evidence type="ECO:0000256" key="1">
    <source>
        <dbReference type="ARBA" id="ARBA00004141"/>
    </source>
</evidence>
<evidence type="ECO:0000313" key="8">
    <source>
        <dbReference type="Proteomes" id="UP000955338"/>
    </source>
</evidence>
<dbReference type="PANTHER" id="PTHR11562:SF17">
    <property type="entry name" value="RE54080P-RELATED"/>
    <property type="match status" value="1"/>
</dbReference>
<dbReference type="GO" id="GO:0005385">
    <property type="term" value="F:zinc ion transmembrane transporter activity"/>
    <property type="evidence" value="ECO:0007669"/>
    <property type="project" value="TreeGrafter"/>
</dbReference>
<dbReference type="RefSeq" id="WP_261920364.1">
    <property type="nucleotide sequence ID" value="NZ_CP022011.1"/>
</dbReference>
<sequence>MSHCCSSGCSSSFNQAKYRTVLWVAMLINLVMFIVEIITSQTSGSISLLADSLDFFGDSANYAISLFVLSKALKIRAKASLLKGGSMAIFGSWVLCSTLYHLFLGEIPNYHQMSVVGGLALVANLISAWILYAYSKGDSNMQGVWICTRNDAIGNILVILAAVAVYFTQSYIPDLLVAFLMAYLAIQGAWQIIQQARRELLIERE</sequence>
<keyword evidence="5" id="KW-0472">Membrane</keyword>
<dbReference type="PANTHER" id="PTHR11562">
    <property type="entry name" value="CATION EFFLUX PROTEIN/ ZINC TRANSPORTER"/>
    <property type="match status" value="1"/>
</dbReference>
<comment type="subcellular location">
    <subcellularLocation>
        <location evidence="1">Membrane</location>
        <topology evidence="1">Multi-pass membrane protein</topology>
    </subcellularLocation>
</comment>
<evidence type="ECO:0000313" key="7">
    <source>
        <dbReference type="EMBL" id="QDJ15116.1"/>
    </source>
</evidence>
<keyword evidence="3" id="KW-0813">Transport</keyword>
<dbReference type="GO" id="GO:0005886">
    <property type="term" value="C:plasma membrane"/>
    <property type="evidence" value="ECO:0007669"/>
    <property type="project" value="TreeGrafter"/>
</dbReference>
<reference evidence="7" key="1">
    <citation type="submission" date="2017-06" db="EMBL/GenBank/DDBJ databases">
        <title>Genome sequencing of pathogenic and non-pathogenic strains within Bisgaard taxon 40.</title>
        <authorList>
            <person name="Ladner J.T."/>
            <person name="Lovett S.P."/>
            <person name="Koroleva G."/>
            <person name="Lorch J.M."/>
        </authorList>
    </citation>
    <scope>NUCLEOTIDE SEQUENCE</scope>
    <source>
        <strain evidence="7">27576-1-I1</strain>
    </source>
</reference>
<proteinExistence type="predicted"/>
<evidence type="ECO:0000256" key="2">
    <source>
        <dbReference type="ARBA" id="ARBA00022692"/>
    </source>
</evidence>